<dbReference type="PANTHER" id="PTHR33990:SF1">
    <property type="entry name" value="PROTEIN YJDN"/>
    <property type="match status" value="1"/>
</dbReference>
<dbReference type="AlphaFoldDB" id="A0A0E9MYR8"/>
<dbReference type="Proteomes" id="UP000033121">
    <property type="component" value="Unassembled WGS sequence"/>
</dbReference>
<sequence>MKNWNNNHLNTKKTNTMAQLNPYIHFNGNAEDAFTFYKSIFGGEFTRLMRYKDLTGPGYQVPENDANRVMHIVLPIAGNSSLMGSDVMEMMGKVTENDNRNTISINADSREEADKLFHGLSAGGKVEMPIADGPFGAYFGMFTDKYGVEWMVAYEA</sequence>
<dbReference type="InterPro" id="IPR028973">
    <property type="entry name" value="PhnB-like"/>
</dbReference>
<feature type="domain" description="Glyoxalase/fosfomycin resistance/dioxygenase" evidence="1">
    <location>
        <begin position="25"/>
        <end position="152"/>
    </location>
</feature>
<evidence type="ECO:0000313" key="2">
    <source>
        <dbReference type="EMBL" id="GAO42749.1"/>
    </source>
</evidence>
<gene>
    <name evidence="2" type="ORF">FPE01S_01_17670</name>
</gene>
<accession>A0A0E9MYR8</accession>
<name>A0A0E9MYR8_9BACT</name>
<evidence type="ECO:0000313" key="3">
    <source>
        <dbReference type="Proteomes" id="UP000033121"/>
    </source>
</evidence>
<dbReference type="EMBL" id="BBWV01000001">
    <property type="protein sequence ID" value="GAO42749.1"/>
    <property type="molecule type" value="Genomic_DNA"/>
</dbReference>
<dbReference type="InterPro" id="IPR029068">
    <property type="entry name" value="Glyas_Bleomycin-R_OHBP_Dase"/>
</dbReference>
<dbReference type="InterPro" id="IPR004360">
    <property type="entry name" value="Glyas_Fos-R_dOase_dom"/>
</dbReference>
<dbReference type="STRING" id="1220578.FPE01S_01_17670"/>
<dbReference type="Gene3D" id="3.10.180.10">
    <property type="entry name" value="2,3-Dihydroxybiphenyl 1,2-Dioxygenase, domain 1"/>
    <property type="match status" value="1"/>
</dbReference>
<dbReference type="SUPFAM" id="SSF54593">
    <property type="entry name" value="Glyoxalase/Bleomycin resistance protein/Dihydroxybiphenyl dioxygenase"/>
    <property type="match status" value="1"/>
</dbReference>
<proteinExistence type="predicted"/>
<keyword evidence="3" id="KW-1185">Reference proteome</keyword>
<dbReference type="CDD" id="cd06588">
    <property type="entry name" value="PhnB_like"/>
    <property type="match status" value="1"/>
</dbReference>
<organism evidence="2 3">
    <name type="scientific">Flavihumibacter petaseus NBRC 106054</name>
    <dbReference type="NCBI Taxonomy" id="1220578"/>
    <lineage>
        <taxon>Bacteria</taxon>
        <taxon>Pseudomonadati</taxon>
        <taxon>Bacteroidota</taxon>
        <taxon>Chitinophagia</taxon>
        <taxon>Chitinophagales</taxon>
        <taxon>Chitinophagaceae</taxon>
        <taxon>Flavihumibacter</taxon>
    </lineage>
</organism>
<comment type="caution">
    <text evidence="2">The sequence shown here is derived from an EMBL/GenBank/DDBJ whole genome shotgun (WGS) entry which is preliminary data.</text>
</comment>
<dbReference type="PANTHER" id="PTHR33990">
    <property type="entry name" value="PROTEIN YJDN-RELATED"/>
    <property type="match status" value="1"/>
</dbReference>
<reference evidence="2 3" key="1">
    <citation type="submission" date="2015-04" db="EMBL/GenBank/DDBJ databases">
        <title>Whole genome shotgun sequence of Flavihumibacter petaseus NBRC 106054.</title>
        <authorList>
            <person name="Miyazawa S."/>
            <person name="Hosoyama A."/>
            <person name="Hashimoto M."/>
            <person name="Noguchi M."/>
            <person name="Tsuchikane K."/>
            <person name="Ohji S."/>
            <person name="Yamazoe A."/>
            <person name="Ichikawa N."/>
            <person name="Kimura A."/>
            <person name="Fujita N."/>
        </authorList>
    </citation>
    <scope>NUCLEOTIDE SEQUENCE [LARGE SCALE GENOMIC DNA]</scope>
    <source>
        <strain evidence="2 3">NBRC 106054</strain>
    </source>
</reference>
<evidence type="ECO:0000259" key="1">
    <source>
        <dbReference type="Pfam" id="PF00903"/>
    </source>
</evidence>
<protein>
    <recommendedName>
        <fullName evidence="1">Glyoxalase/fosfomycin resistance/dioxygenase domain-containing protein</fullName>
    </recommendedName>
</protein>
<dbReference type="Pfam" id="PF00903">
    <property type="entry name" value="Glyoxalase"/>
    <property type="match status" value="1"/>
</dbReference>